<protein>
    <submittedName>
        <fullName evidence="2">Uncharacterized protein</fullName>
    </submittedName>
</protein>
<reference evidence="2 3" key="1">
    <citation type="submission" date="2016-12" db="EMBL/GenBank/DDBJ databases">
        <title>The new phylogeny of genus Mycobacterium.</title>
        <authorList>
            <person name="Tortoli E."/>
            <person name="Trovato A."/>
            <person name="Cirillo D.M."/>
        </authorList>
    </citation>
    <scope>NUCLEOTIDE SEQUENCE [LARGE SCALE GENOMIC DNA]</scope>
    <source>
        <strain evidence="2 3">DSM 45130</strain>
    </source>
</reference>
<feature type="compositionally biased region" description="Low complexity" evidence="1">
    <location>
        <begin position="1"/>
        <end position="14"/>
    </location>
</feature>
<sequence>MSTSHTTAARSSATPPVIDLPIGAARTGAAPTRPAPAEATIGPVAMLRNELLIHSMLKRVADLPETVFLPMLRLVTDDRAAVDTQWNALRARRRRRGLFESPRRSWERQYGQFVAELEWVSTELLHDLPFEAVNELVSDAVANRLRHWLRFMIPMFNSVKFIPASWYAPVMDMGVGISTFLVGPIRRTGEESDGTLVYEIPECAMHTVVGTHTAQENSCLMGCKAACEKVFHAGGPMPLEFDPHLPGLGCTLRVHRAH</sequence>
<feature type="region of interest" description="Disordered" evidence="1">
    <location>
        <begin position="1"/>
        <end position="20"/>
    </location>
</feature>
<accession>A0A1X0D1C8</accession>
<dbReference type="OrthoDB" id="4543593at2"/>
<comment type="caution">
    <text evidence="2">The sequence shown here is derived from an EMBL/GenBank/DDBJ whole genome shotgun (WGS) entry which is preliminary data.</text>
</comment>
<evidence type="ECO:0000256" key="1">
    <source>
        <dbReference type="SAM" id="MobiDB-lite"/>
    </source>
</evidence>
<dbReference type="EMBL" id="MVHS01000053">
    <property type="protein sequence ID" value="ORA66148.1"/>
    <property type="molecule type" value="Genomic_DNA"/>
</dbReference>
<keyword evidence="3" id="KW-1185">Reference proteome</keyword>
<name>A0A1X0D1C8_9MYCO</name>
<evidence type="ECO:0000313" key="3">
    <source>
        <dbReference type="Proteomes" id="UP000192801"/>
    </source>
</evidence>
<dbReference type="AlphaFoldDB" id="A0A1X0D1C8"/>
<dbReference type="STRING" id="444597.BST26_17555"/>
<gene>
    <name evidence="2" type="ORF">BST26_17555</name>
</gene>
<dbReference type="RefSeq" id="WP_083032782.1">
    <property type="nucleotide sequence ID" value="NZ_AP022618.1"/>
</dbReference>
<proteinExistence type="predicted"/>
<evidence type="ECO:0000313" key="2">
    <source>
        <dbReference type="EMBL" id="ORA66148.1"/>
    </source>
</evidence>
<dbReference type="Proteomes" id="UP000192801">
    <property type="component" value="Unassembled WGS sequence"/>
</dbReference>
<organism evidence="2 3">
    <name type="scientific">Mycolicibacterium insubricum</name>
    <dbReference type="NCBI Taxonomy" id="444597"/>
    <lineage>
        <taxon>Bacteria</taxon>
        <taxon>Bacillati</taxon>
        <taxon>Actinomycetota</taxon>
        <taxon>Actinomycetes</taxon>
        <taxon>Mycobacteriales</taxon>
        <taxon>Mycobacteriaceae</taxon>
        <taxon>Mycolicibacterium</taxon>
    </lineage>
</organism>